<name>A0A2T7FVL7_9RHOB</name>
<protein>
    <submittedName>
        <fullName evidence="4">Response regulator</fullName>
    </submittedName>
</protein>
<dbReference type="OrthoDB" id="8343247at2"/>
<proteinExistence type="predicted"/>
<evidence type="ECO:0000256" key="1">
    <source>
        <dbReference type="ARBA" id="ARBA00022553"/>
    </source>
</evidence>
<reference evidence="4 5" key="1">
    <citation type="submission" date="2018-04" db="EMBL/GenBank/DDBJ databases">
        <title>Pelagivirga bohaiensis gen. nov., sp. nov., a bacterium isolated from the Bohai Sea.</title>
        <authorList>
            <person name="Ji X."/>
        </authorList>
    </citation>
    <scope>NUCLEOTIDE SEQUENCE [LARGE SCALE GENOMIC DNA]</scope>
    <source>
        <strain evidence="4 5">BH-SD16</strain>
    </source>
</reference>
<dbReference type="Gene3D" id="3.40.50.2300">
    <property type="match status" value="1"/>
</dbReference>
<dbReference type="GO" id="GO:0000160">
    <property type="term" value="P:phosphorelay signal transduction system"/>
    <property type="evidence" value="ECO:0007669"/>
    <property type="project" value="InterPro"/>
</dbReference>
<gene>
    <name evidence="4" type="ORF">DC363_09765</name>
</gene>
<dbReference type="SUPFAM" id="SSF52172">
    <property type="entry name" value="CheY-like"/>
    <property type="match status" value="1"/>
</dbReference>
<feature type="modified residue" description="4-aspartylphosphate" evidence="2">
    <location>
        <position position="54"/>
    </location>
</feature>
<dbReference type="PANTHER" id="PTHR44591:SF3">
    <property type="entry name" value="RESPONSE REGULATORY DOMAIN-CONTAINING PROTEIN"/>
    <property type="match status" value="1"/>
</dbReference>
<feature type="domain" description="Response regulatory" evidence="3">
    <location>
        <begin position="2"/>
        <end position="121"/>
    </location>
</feature>
<evidence type="ECO:0000313" key="4">
    <source>
        <dbReference type="EMBL" id="PVA06194.1"/>
    </source>
</evidence>
<dbReference type="EMBL" id="QCYG01000006">
    <property type="protein sequence ID" value="PVA06194.1"/>
    <property type="molecule type" value="Genomic_DNA"/>
</dbReference>
<dbReference type="Pfam" id="PF00072">
    <property type="entry name" value="Response_reg"/>
    <property type="match status" value="1"/>
</dbReference>
<dbReference type="InterPro" id="IPR001789">
    <property type="entry name" value="Sig_transdc_resp-reg_receiver"/>
</dbReference>
<evidence type="ECO:0000313" key="5">
    <source>
        <dbReference type="Proteomes" id="UP000244817"/>
    </source>
</evidence>
<dbReference type="PROSITE" id="PS50110">
    <property type="entry name" value="RESPONSE_REGULATORY"/>
    <property type="match status" value="1"/>
</dbReference>
<evidence type="ECO:0000256" key="2">
    <source>
        <dbReference type="PROSITE-ProRule" id="PRU00169"/>
    </source>
</evidence>
<dbReference type="SMART" id="SM00448">
    <property type="entry name" value="REC"/>
    <property type="match status" value="1"/>
</dbReference>
<dbReference type="PANTHER" id="PTHR44591">
    <property type="entry name" value="STRESS RESPONSE REGULATOR PROTEIN 1"/>
    <property type="match status" value="1"/>
</dbReference>
<dbReference type="InterPro" id="IPR050595">
    <property type="entry name" value="Bact_response_regulator"/>
</dbReference>
<evidence type="ECO:0000259" key="3">
    <source>
        <dbReference type="PROSITE" id="PS50110"/>
    </source>
</evidence>
<dbReference type="Proteomes" id="UP000244817">
    <property type="component" value="Unassembled WGS sequence"/>
</dbReference>
<dbReference type="AlphaFoldDB" id="A0A2T7FVL7"/>
<keyword evidence="5" id="KW-1185">Reference proteome</keyword>
<keyword evidence="1 2" id="KW-0597">Phosphoprotein</keyword>
<sequence>MRILAVDDDPVILKILSLSFAQFGYEDVRFASSGEEALEMIEAAAEPFDVLLFDIMLPGISGVELCRTVRAQDAYRATPIVMITASRAHDIMEQAFHAGATDFVNKPFDGLELGSRIKLAVLLSDSLRRERQARHEMADLARLTAIAFDEPFKVSAGPAALELSVFENALLRKPDGLFAMTLFSVDIENAQKLYRKTSAAQFRRLIEDLAQHLSSVLPSAPTSFAHAGKGRFVCVTHGRSAPDLAALHARLDEWVQTSPGAEGPPLSLVVETISAQKLWSGRSAAAAVSDFVAQPSRRALLPTR</sequence>
<dbReference type="InterPro" id="IPR011006">
    <property type="entry name" value="CheY-like_superfamily"/>
</dbReference>
<accession>A0A2T7FVL7</accession>
<comment type="caution">
    <text evidence="4">The sequence shown here is derived from an EMBL/GenBank/DDBJ whole genome shotgun (WGS) entry which is preliminary data.</text>
</comment>
<organism evidence="4 5">
    <name type="scientific">Thalassorhabdomicrobium marinisediminis</name>
    <dbReference type="NCBI Taxonomy" id="2170577"/>
    <lineage>
        <taxon>Bacteria</taxon>
        <taxon>Pseudomonadati</taxon>
        <taxon>Pseudomonadota</taxon>
        <taxon>Alphaproteobacteria</taxon>
        <taxon>Rhodobacterales</taxon>
        <taxon>Paracoccaceae</taxon>
        <taxon>Thalassorhabdomicrobium</taxon>
    </lineage>
</organism>
<dbReference type="RefSeq" id="WP_108640975.1">
    <property type="nucleotide sequence ID" value="NZ_QCYG01000006.1"/>
</dbReference>